<organism evidence="2 3">
    <name type="scientific">Leersia perrieri</name>
    <dbReference type="NCBI Taxonomy" id="77586"/>
    <lineage>
        <taxon>Eukaryota</taxon>
        <taxon>Viridiplantae</taxon>
        <taxon>Streptophyta</taxon>
        <taxon>Embryophyta</taxon>
        <taxon>Tracheophyta</taxon>
        <taxon>Spermatophyta</taxon>
        <taxon>Magnoliopsida</taxon>
        <taxon>Liliopsida</taxon>
        <taxon>Poales</taxon>
        <taxon>Poaceae</taxon>
        <taxon>BOP clade</taxon>
        <taxon>Oryzoideae</taxon>
        <taxon>Oryzeae</taxon>
        <taxon>Oryzinae</taxon>
        <taxon>Leersia</taxon>
    </lineage>
</organism>
<keyword evidence="3" id="KW-1185">Reference proteome</keyword>
<dbReference type="Pfam" id="PF23622">
    <property type="entry name" value="LRR_At1g61320_AtMIF1"/>
    <property type="match status" value="1"/>
</dbReference>
<dbReference type="InterPro" id="IPR055357">
    <property type="entry name" value="LRR_At1g61320_AtMIF1"/>
</dbReference>
<evidence type="ECO:0000259" key="1">
    <source>
        <dbReference type="Pfam" id="PF23622"/>
    </source>
</evidence>
<name>A0A0D9XWI6_9ORYZ</name>
<sequence length="425" mass="48134">MAELTLKEAARLSVLSSNWRQAWMFHPNLYFDIKTILGTNAKRKGTSSNVNCTISNVKKFIKRVDAILQKHRGTMVNKFSVKFGLKNEHANHVNGWVAFAMASKAKVITLDFSPDWESHENNYDFPCHIFNKHNGSYLEALRLDSVTLNPPLDFCGFANLKMLSLDHVRLQHLQHLISKCHVLEWLSIQSCGQLHNLQVSEALCRLQYLSILGCHLEKMELHAPNLTTFEYEGSLAFVTLNECSNLKTSTIKLHVEKTLKSILTGIPSVLPHVETLHVKVYVETQMSGFTKSPLKFSQLKHLTMDIYFESGPFGGNTVFQLAYLLEAAPFLEDLCLDMYCGLCCPLDLNDIVDHPHHHLKMVCISGFCGSTGQVELAKYILKNAIMLEKMVINIKGKYSSDGYFGREEAEEKLVPEDRNGVLRIM</sequence>
<dbReference type="Gramene" id="LPERR12G01720.1">
    <property type="protein sequence ID" value="LPERR12G01720.1"/>
    <property type="gene ID" value="LPERR12G01720"/>
</dbReference>
<dbReference type="SUPFAM" id="SSF52058">
    <property type="entry name" value="L domain-like"/>
    <property type="match status" value="1"/>
</dbReference>
<dbReference type="PANTHER" id="PTHR34145:SF48">
    <property type="entry name" value="OS01G0553400 PROTEIN"/>
    <property type="match status" value="1"/>
</dbReference>
<dbReference type="AlphaFoldDB" id="A0A0D9XWI6"/>
<reference evidence="2 3" key="1">
    <citation type="submission" date="2012-08" db="EMBL/GenBank/DDBJ databases">
        <title>Oryza genome evolution.</title>
        <authorList>
            <person name="Wing R.A."/>
        </authorList>
    </citation>
    <scope>NUCLEOTIDE SEQUENCE</scope>
</reference>
<proteinExistence type="predicted"/>
<evidence type="ECO:0000313" key="2">
    <source>
        <dbReference type="EnsemblPlants" id="LPERR12G01720.1"/>
    </source>
</evidence>
<reference evidence="2" key="3">
    <citation type="submission" date="2015-04" db="UniProtKB">
        <authorList>
            <consortium name="EnsemblPlants"/>
        </authorList>
    </citation>
    <scope>IDENTIFICATION</scope>
</reference>
<dbReference type="eggNOG" id="ENOG502RYMX">
    <property type="taxonomic scope" value="Eukaryota"/>
</dbReference>
<evidence type="ECO:0000313" key="3">
    <source>
        <dbReference type="Proteomes" id="UP000032180"/>
    </source>
</evidence>
<dbReference type="HOGENOM" id="CLU_010721_3_6_1"/>
<reference evidence="3" key="2">
    <citation type="submission" date="2013-12" db="EMBL/GenBank/DDBJ databases">
        <authorList>
            <person name="Yu Y."/>
            <person name="Lee S."/>
            <person name="de Baynast K."/>
            <person name="Wissotski M."/>
            <person name="Liu L."/>
            <person name="Talag J."/>
            <person name="Goicoechea J."/>
            <person name="Angelova A."/>
            <person name="Jetty R."/>
            <person name="Kudrna D."/>
            <person name="Golser W."/>
            <person name="Rivera L."/>
            <person name="Zhang J."/>
            <person name="Wing R."/>
        </authorList>
    </citation>
    <scope>NUCLEOTIDE SEQUENCE</scope>
</reference>
<dbReference type="InterPro" id="IPR032675">
    <property type="entry name" value="LRR_dom_sf"/>
</dbReference>
<dbReference type="Proteomes" id="UP000032180">
    <property type="component" value="Chromosome 12"/>
</dbReference>
<dbReference type="STRING" id="77586.A0A0D9XWI6"/>
<accession>A0A0D9XWI6</accession>
<dbReference type="InterPro" id="IPR053772">
    <property type="entry name" value="At1g61320/At1g61330-like"/>
</dbReference>
<dbReference type="Gene3D" id="3.80.10.10">
    <property type="entry name" value="Ribonuclease Inhibitor"/>
    <property type="match status" value="1"/>
</dbReference>
<protein>
    <recommendedName>
        <fullName evidence="1">At1g61320/AtMIF1 LRR domain-containing protein</fullName>
    </recommendedName>
</protein>
<dbReference type="EnsemblPlants" id="LPERR12G01720.1">
    <property type="protein sequence ID" value="LPERR12G01720.1"/>
    <property type="gene ID" value="LPERR12G01720"/>
</dbReference>
<dbReference type="PANTHER" id="PTHR34145">
    <property type="entry name" value="OS02G0105600 PROTEIN"/>
    <property type="match status" value="1"/>
</dbReference>
<feature type="domain" description="At1g61320/AtMIF1 LRR" evidence="1">
    <location>
        <begin position="67"/>
        <end position="397"/>
    </location>
</feature>